<dbReference type="Proteomes" id="UP000053732">
    <property type="component" value="Unassembled WGS sequence"/>
</dbReference>
<evidence type="ECO:0000256" key="1">
    <source>
        <dbReference type="SAM" id="MobiDB-lite"/>
    </source>
</evidence>
<organism evidence="2 3">
    <name type="scientific">Penicillium camemberti (strain FM 013)</name>
    <dbReference type="NCBI Taxonomy" id="1429867"/>
    <lineage>
        <taxon>Eukaryota</taxon>
        <taxon>Fungi</taxon>
        <taxon>Dikarya</taxon>
        <taxon>Ascomycota</taxon>
        <taxon>Pezizomycotina</taxon>
        <taxon>Eurotiomycetes</taxon>
        <taxon>Eurotiomycetidae</taxon>
        <taxon>Eurotiales</taxon>
        <taxon>Aspergillaceae</taxon>
        <taxon>Penicillium</taxon>
    </lineage>
</organism>
<evidence type="ECO:0000313" key="2">
    <source>
        <dbReference type="EMBL" id="CRL29129.1"/>
    </source>
</evidence>
<feature type="region of interest" description="Disordered" evidence="1">
    <location>
        <begin position="39"/>
        <end position="95"/>
    </location>
</feature>
<feature type="compositionally biased region" description="Polar residues" evidence="1">
    <location>
        <begin position="56"/>
        <end position="67"/>
    </location>
</feature>
<evidence type="ECO:0000313" key="3">
    <source>
        <dbReference type="Proteomes" id="UP000053732"/>
    </source>
</evidence>
<gene>
    <name evidence="2" type="ORF">PCAMFM013_S033g000049</name>
</gene>
<dbReference type="AlphaFoldDB" id="A0A0G4PRR3"/>
<keyword evidence="3" id="KW-1185">Reference proteome</keyword>
<sequence length="116" mass="13197">MYLARGVHQGTPGYLFQLITPALWPYLYNLSYYGEAHPRSKEVQNSREMRLRSPSETRYPGNQNLWNGHSGDSRSNRYGGPLNPGEKNCGVPYSDVDQRLNGQEDFGTFVAQRLCP</sequence>
<name>A0A0G4PRR3_PENC3</name>
<dbReference type="EMBL" id="HG793166">
    <property type="protein sequence ID" value="CRL29129.1"/>
    <property type="molecule type" value="Genomic_DNA"/>
</dbReference>
<proteinExistence type="predicted"/>
<feature type="compositionally biased region" description="Basic and acidic residues" evidence="1">
    <location>
        <begin position="39"/>
        <end position="55"/>
    </location>
</feature>
<accession>A0A0G4PRR3</accession>
<protein>
    <submittedName>
        <fullName evidence="2">Str. FM013</fullName>
    </submittedName>
</protein>
<reference evidence="2 3" key="1">
    <citation type="journal article" date="2014" name="Nat. Commun.">
        <title>Multiple recent horizontal transfers of a large genomic region in cheese making fungi.</title>
        <authorList>
            <person name="Cheeseman K."/>
            <person name="Ropars J."/>
            <person name="Renault P."/>
            <person name="Dupont J."/>
            <person name="Gouzy J."/>
            <person name="Branca A."/>
            <person name="Abraham A.L."/>
            <person name="Ceppi M."/>
            <person name="Conseiller E."/>
            <person name="Debuchy R."/>
            <person name="Malagnac F."/>
            <person name="Goarin A."/>
            <person name="Silar P."/>
            <person name="Lacoste S."/>
            <person name="Sallet E."/>
            <person name="Bensimon A."/>
            <person name="Giraud T."/>
            <person name="Brygoo Y."/>
        </authorList>
    </citation>
    <scope>NUCLEOTIDE SEQUENCE [LARGE SCALE GENOMIC DNA]</scope>
    <source>
        <strain evidence="3">FM 013</strain>
    </source>
</reference>